<evidence type="ECO:0000313" key="14">
    <source>
        <dbReference type="Proteomes" id="UP000655225"/>
    </source>
</evidence>
<evidence type="ECO:0000256" key="5">
    <source>
        <dbReference type="ARBA" id="ARBA00022737"/>
    </source>
</evidence>
<dbReference type="Pfam" id="PF01985">
    <property type="entry name" value="CRS1_YhbY"/>
    <property type="match status" value="2"/>
</dbReference>
<dbReference type="Gene3D" id="3.30.110.60">
    <property type="entry name" value="YhbY-like"/>
    <property type="match status" value="1"/>
</dbReference>
<dbReference type="PANTHER" id="PTHR31846:SF10">
    <property type="entry name" value="CHLOROPLASTIC GROUP IIA INTRON SPLICING FACILITATOR CRS1, CHLOROPLASTIC"/>
    <property type="match status" value="1"/>
</dbReference>
<dbReference type="InterPro" id="IPR001890">
    <property type="entry name" value="RNA-binding_CRM"/>
</dbReference>
<evidence type="ECO:0000256" key="6">
    <source>
        <dbReference type="ARBA" id="ARBA00022884"/>
    </source>
</evidence>
<dbReference type="InterPro" id="IPR045278">
    <property type="entry name" value="CRS1/CFM2/CFM3"/>
</dbReference>
<evidence type="ECO:0000256" key="1">
    <source>
        <dbReference type="ARBA" id="ARBA00004229"/>
    </source>
</evidence>
<evidence type="ECO:0000256" key="3">
    <source>
        <dbReference type="ARBA" id="ARBA00022640"/>
    </source>
</evidence>
<feature type="compositionally biased region" description="Low complexity" evidence="11">
    <location>
        <begin position="70"/>
        <end position="79"/>
    </location>
</feature>
<dbReference type="GO" id="GO:0003729">
    <property type="term" value="F:mRNA binding"/>
    <property type="evidence" value="ECO:0007669"/>
    <property type="project" value="InterPro"/>
</dbReference>
<feature type="domain" description="CRM" evidence="12">
    <location>
        <begin position="213"/>
        <end position="330"/>
    </location>
</feature>
<keyword evidence="14" id="KW-1185">Reference proteome</keyword>
<dbReference type="SUPFAM" id="SSF75471">
    <property type="entry name" value="YhbY-like"/>
    <property type="match status" value="2"/>
</dbReference>
<keyword evidence="2" id="KW-0150">Chloroplast</keyword>
<evidence type="ECO:0000256" key="4">
    <source>
        <dbReference type="ARBA" id="ARBA00022664"/>
    </source>
</evidence>
<dbReference type="EMBL" id="JABCRI010000010">
    <property type="protein sequence ID" value="KAF8399087.1"/>
    <property type="molecule type" value="Genomic_DNA"/>
</dbReference>
<dbReference type="GO" id="GO:0009507">
    <property type="term" value="C:chloroplast"/>
    <property type="evidence" value="ECO:0007669"/>
    <property type="project" value="UniProtKB-SubCell"/>
</dbReference>
<dbReference type="GO" id="GO:0000373">
    <property type="term" value="P:Group II intron splicing"/>
    <property type="evidence" value="ECO:0007669"/>
    <property type="project" value="UniProtKB-ARBA"/>
</dbReference>
<evidence type="ECO:0000256" key="2">
    <source>
        <dbReference type="ARBA" id="ARBA00022528"/>
    </source>
</evidence>
<keyword evidence="3" id="KW-0934">Plastid</keyword>
<comment type="caution">
    <text evidence="13">The sequence shown here is derived from an EMBL/GenBank/DDBJ whole genome shotgun (WGS) entry which is preliminary data.</text>
</comment>
<dbReference type="OrthoDB" id="551352at2759"/>
<dbReference type="PANTHER" id="PTHR31846">
    <property type="entry name" value="CRS1 / YHBY (CRM) DOMAIN-CONTAINING PROTEIN"/>
    <property type="match status" value="1"/>
</dbReference>
<gene>
    <name evidence="13" type="ORF">HHK36_014953</name>
</gene>
<keyword evidence="4" id="KW-0507">mRNA processing</keyword>
<evidence type="ECO:0000256" key="7">
    <source>
        <dbReference type="ARBA" id="ARBA00022946"/>
    </source>
</evidence>
<name>A0A834Z3R3_TETSI</name>
<keyword evidence="5" id="KW-0677">Repeat</keyword>
<evidence type="ECO:0000256" key="8">
    <source>
        <dbReference type="ARBA" id="ARBA00023187"/>
    </source>
</evidence>
<dbReference type="AlphaFoldDB" id="A0A834Z3R3"/>
<keyword evidence="9" id="KW-0687">Ribonucleoprotein</keyword>
<evidence type="ECO:0000313" key="13">
    <source>
        <dbReference type="EMBL" id="KAF8399087.1"/>
    </source>
</evidence>
<keyword evidence="8" id="KW-0508">mRNA splicing</keyword>
<comment type="subcellular location">
    <subcellularLocation>
        <location evidence="1">Plastid</location>
        <location evidence="1">Chloroplast</location>
    </subcellularLocation>
</comment>
<reference evidence="13 14" key="1">
    <citation type="submission" date="2020-04" db="EMBL/GenBank/DDBJ databases">
        <title>Plant Genome Project.</title>
        <authorList>
            <person name="Zhang R.-G."/>
        </authorList>
    </citation>
    <scope>NUCLEOTIDE SEQUENCE [LARGE SCALE GENOMIC DNA]</scope>
    <source>
        <strain evidence="13">YNK0</strain>
        <tissue evidence="13">Leaf</tissue>
    </source>
</reference>
<evidence type="ECO:0000256" key="9">
    <source>
        <dbReference type="ARBA" id="ARBA00023274"/>
    </source>
</evidence>
<feature type="domain" description="CRM" evidence="12">
    <location>
        <begin position="454"/>
        <end position="532"/>
    </location>
</feature>
<evidence type="ECO:0000256" key="10">
    <source>
        <dbReference type="PROSITE-ProRule" id="PRU00626"/>
    </source>
</evidence>
<feature type="region of interest" description="Disordered" evidence="11">
    <location>
        <begin position="58"/>
        <end position="79"/>
    </location>
</feature>
<dbReference type="PROSITE" id="PS51295">
    <property type="entry name" value="CRM"/>
    <property type="match status" value="2"/>
</dbReference>
<dbReference type="InterPro" id="IPR035920">
    <property type="entry name" value="YhbY-like_sf"/>
</dbReference>
<feature type="compositionally biased region" description="Basic and acidic residues" evidence="11">
    <location>
        <begin position="125"/>
        <end position="134"/>
    </location>
</feature>
<feature type="compositionally biased region" description="Polar residues" evidence="11">
    <location>
        <begin position="58"/>
        <end position="69"/>
    </location>
</feature>
<dbReference type="GO" id="GO:1990904">
    <property type="term" value="C:ribonucleoprotein complex"/>
    <property type="evidence" value="ECO:0007669"/>
    <property type="project" value="UniProtKB-KW"/>
</dbReference>
<protein>
    <recommendedName>
        <fullName evidence="12">CRM domain-containing protein</fullName>
    </recommendedName>
</protein>
<dbReference type="OMA" id="NEMMATE"/>
<organism evidence="13 14">
    <name type="scientific">Tetracentron sinense</name>
    <name type="common">Spur-leaf</name>
    <dbReference type="NCBI Taxonomy" id="13715"/>
    <lineage>
        <taxon>Eukaryota</taxon>
        <taxon>Viridiplantae</taxon>
        <taxon>Streptophyta</taxon>
        <taxon>Embryophyta</taxon>
        <taxon>Tracheophyta</taxon>
        <taxon>Spermatophyta</taxon>
        <taxon>Magnoliopsida</taxon>
        <taxon>Trochodendrales</taxon>
        <taxon>Trochodendraceae</taxon>
        <taxon>Tetracentron</taxon>
    </lineage>
</organism>
<evidence type="ECO:0000259" key="12">
    <source>
        <dbReference type="PROSITE" id="PS51295"/>
    </source>
</evidence>
<keyword evidence="7" id="KW-0809">Transit peptide</keyword>
<accession>A0A834Z3R3</accession>
<keyword evidence="6 10" id="KW-0694">RNA-binding</keyword>
<evidence type="ECO:0000256" key="11">
    <source>
        <dbReference type="SAM" id="MobiDB-lite"/>
    </source>
</evidence>
<dbReference type="SMART" id="SM01103">
    <property type="entry name" value="CRS1_YhbY"/>
    <property type="match status" value="1"/>
</dbReference>
<dbReference type="Proteomes" id="UP000655225">
    <property type="component" value="Unassembled WGS sequence"/>
</dbReference>
<sequence>MSTVLFLSTPNLSNTPQFPTNSNPAYISISSPFNTLFPKPLKTPKPLYSSKPLKVVQSESNTPSTSNIQSPSPHFSFSSEPFSCPDTAIKMPTAPWMKGPLLLPPNRVLDLSKTRKKNSPSNGEGDEKKDRSLTDRVSGGRGNKAMRKIVESITKLRETHTPEKLQERAEEFDFRVPLERVEEDGNSRMPWAKEERIVFPRAKKEKVVTEAELVLPEMLLKRLRGDAAKMTKWVKVKKAGVTQMVVDEIKLIWKKSELAMVKFDMPLCRNMDRAREIVELTLFKLYSSDRCLLNFFVIKQIKTGGLVVWIKKDVLVIYRGCSYQLTSKAFSKLPSGLSGCEESLLSKISIWKPADEITISQVIAKEIVVDKKRTGKDGEEKSLPTSIFVEKNGDLQSINGSLYEREADRLLDGLGPRFIDWWMPKPLPVDADLLPEVVPGFRSPFRLCPPHVRPKLMDDELTYFRKLARPLPTHFVLGRNTKLQGLAAAIMKLWEKSLIVKIAVKWGIPNTNNEQMAWELKASSITKKLLRL</sequence>
<dbReference type="GO" id="GO:0006397">
    <property type="term" value="P:mRNA processing"/>
    <property type="evidence" value="ECO:0007669"/>
    <property type="project" value="UniProtKB-KW"/>
</dbReference>
<proteinExistence type="predicted"/>
<feature type="region of interest" description="Disordered" evidence="11">
    <location>
        <begin position="95"/>
        <end position="142"/>
    </location>
</feature>